<gene>
    <name evidence="1" type="ORF">GWK17_09560</name>
</gene>
<evidence type="ECO:0000313" key="2">
    <source>
        <dbReference type="Proteomes" id="UP000587942"/>
    </source>
</evidence>
<dbReference type="InterPro" id="IPR052922">
    <property type="entry name" value="Cytidylate_Kinase-2"/>
</dbReference>
<name>A0A846TFL2_9BACI</name>
<comment type="caution">
    <text evidence="1">The sequence shown here is derived from an EMBL/GenBank/DDBJ whole genome shotgun (WGS) entry which is preliminary data.</text>
</comment>
<organism evidence="1 2">
    <name type="scientific">Mesobacillus selenatarsenatis</name>
    <dbReference type="NCBI Taxonomy" id="388741"/>
    <lineage>
        <taxon>Bacteria</taxon>
        <taxon>Bacillati</taxon>
        <taxon>Bacillota</taxon>
        <taxon>Bacilli</taxon>
        <taxon>Bacillales</taxon>
        <taxon>Bacillaceae</taxon>
        <taxon>Mesobacillus</taxon>
    </lineage>
</organism>
<dbReference type="Gene3D" id="3.40.50.300">
    <property type="entry name" value="P-loop containing nucleotide triphosphate hydrolases"/>
    <property type="match status" value="1"/>
</dbReference>
<dbReference type="PANTHER" id="PTHR37816:SF3">
    <property type="entry name" value="MODULATES DNA TOPOLOGY"/>
    <property type="match status" value="1"/>
</dbReference>
<dbReference type="PANTHER" id="PTHR37816">
    <property type="entry name" value="YALI0E33011P"/>
    <property type="match status" value="1"/>
</dbReference>
<dbReference type="RefSeq" id="WP_167832137.1">
    <property type="nucleotide sequence ID" value="NZ_JAAVUM010000005.1"/>
</dbReference>
<reference evidence="1 2" key="1">
    <citation type="submission" date="2020-03" db="EMBL/GenBank/DDBJ databases">
        <authorList>
            <person name="Sun Q."/>
        </authorList>
    </citation>
    <scope>NUCLEOTIDE SEQUENCE [LARGE SCALE GENOMIC DNA]</scope>
    <source>
        <strain evidence="1 2">KACC 21451</strain>
    </source>
</reference>
<evidence type="ECO:0000313" key="1">
    <source>
        <dbReference type="EMBL" id="NKE05710.1"/>
    </source>
</evidence>
<proteinExistence type="predicted"/>
<dbReference type="InterPro" id="IPR027417">
    <property type="entry name" value="P-loop_NTPase"/>
</dbReference>
<dbReference type="SUPFAM" id="SSF52540">
    <property type="entry name" value="P-loop containing nucleoside triphosphate hydrolases"/>
    <property type="match status" value="1"/>
</dbReference>
<protein>
    <submittedName>
        <fullName evidence="1">DNA topology modulation protein</fullName>
    </submittedName>
</protein>
<dbReference type="NCBIfam" id="NF005994">
    <property type="entry name" value="PRK08118.1"/>
    <property type="match status" value="1"/>
</dbReference>
<dbReference type="EMBL" id="JAAVUM010000005">
    <property type="protein sequence ID" value="NKE05710.1"/>
    <property type="molecule type" value="Genomic_DNA"/>
</dbReference>
<dbReference type="Proteomes" id="UP000587942">
    <property type="component" value="Unassembled WGS sequence"/>
</dbReference>
<accession>A0A846TFL2</accession>
<dbReference type="AlphaFoldDB" id="A0A846TFL2"/>
<sequence length="174" mass="20330">MEKVIIIGCGGAGKSTLARKLGEILNIKVYHLDAMYWKPGWEMTAKDEWKKLIQQVIEEDSWLMDGNYGSTIDMRAQAADSIIFLDYSTTRCLYGIFKRRIMYHGRTRPDMNEGCPERLDWDFIKWVAKYKREKAPGIIARLEELKIQGKDIYHFTNPRETEKFIDEKSIKGGR</sequence>